<dbReference type="EMBL" id="KY817360">
    <property type="protein sequence ID" value="ARK07702.1"/>
    <property type="molecule type" value="Genomic_DNA"/>
</dbReference>
<evidence type="ECO:0000313" key="3">
    <source>
        <dbReference type="Proteomes" id="UP000225832"/>
    </source>
</evidence>
<sequence>MFGFFGKKKTVDPGADNLEAQLVIPVDLNEAHSYVRPGASEYPSPPVYGVNPYATKVGTDLPTIKNQDEILVHYMQPPAARNPQQWYEDRNVEILRLSRQQEYFQTASPPEFSAKQGTVVQPWESTPKNPRVTGGLAQSNYRFVRPFDQRFARNLNGNVGSQAALNQSYPFGGLQGQRNFRNTVRLEPPNRDAENYDLSGTQTASPVPAVYVSPQVSNERRYGL</sequence>
<name>A0A1W6DY67_9VIRU</name>
<gene>
    <name evidence="2" type="ORF">Toil_gp19</name>
</gene>
<feature type="compositionally biased region" description="Polar residues" evidence="1">
    <location>
        <begin position="115"/>
        <end position="128"/>
    </location>
</feature>
<reference evidence="2 3" key="1">
    <citation type="submission" date="2017-03" db="EMBL/GenBank/DDBJ databases">
        <title>Complete genome of Rhodococcus opacus Tectivirus Toil.</title>
        <authorList>
            <person name="Gill J.J."/>
            <person name="Wang B."/>
            <person name="Young R."/>
            <person name="Chu K.-H."/>
        </authorList>
    </citation>
    <scope>NUCLEOTIDE SEQUENCE [LARGE SCALE GENOMIC DNA]</scope>
</reference>
<keyword evidence="3" id="KW-1185">Reference proteome</keyword>
<feature type="region of interest" description="Disordered" evidence="1">
    <location>
        <begin position="115"/>
        <end position="134"/>
    </location>
</feature>
<evidence type="ECO:0000256" key="1">
    <source>
        <dbReference type="SAM" id="MobiDB-lite"/>
    </source>
</evidence>
<dbReference type="Proteomes" id="UP000225832">
    <property type="component" value="Segment"/>
</dbReference>
<evidence type="ECO:0000313" key="2">
    <source>
        <dbReference type="EMBL" id="ARK07702.1"/>
    </source>
</evidence>
<organism evidence="2 3">
    <name type="scientific">Rhodococcus phage Toil</name>
    <dbReference type="NCBI Taxonomy" id="1975614"/>
    <lineage>
        <taxon>Viruses</taxon>
        <taxon>Varidnaviria</taxon>
        <taxon>Bamfordvirae</taxon>
        <taxon>Preplasmiviricota</taxon>
        <taxon>Prepoliviricotina</taxon>
        <taxon>Tectiliviricetes</taxon>
        <taxon>Kalamavirales</taxon>
        <taxon>Tectiviridae</taxon>
        <taxon>Epsilontectivirus</taxon>
        <taxon>Epsilontectivirus toil</taxon>
    </lineage>
</organism>
<proteinExistence type="predicted"/>
<protein>
    <submittedName>
        <fullName evidence="2">Uncharacterized protein</fullName>
    </submittedName>
</protein>
<accession>A0A1W6DY67</accession>